<evidence type="ECO:0000259" key="1">
    <source>
        <dbReference type="Pfam" id="PF00561"/>
    </source>
</evidence>
<dbReference type="InterPro" id="IPR029058">
    <property type="entry name" value="AB_hydrolase_fold"/>
</dbReference>
<evidence type="ECO:0000313" key="3">
    <source>
        <dbReference type="Proteomes" id="UP000245133"/>
    </source>
</evidence>
<sequence length="292" mass="33213">MLRYWKWLFVLLILSLVGFIPWYFSSLVLYPGVKCNPEHHVFCTDPSELGLSFETVFVPTADGLQTESWYIPGTKADRAIIFVHGHGGSKNEGLRFAKALHEAGYSLLALSLRRNSGSFASMGYYEPDDVKRAVTYLLEEKKVKEVALFGFSMGAASSILAMEKDPRVKAGLFSSGYASAMDVMVESAKRDFGVPYYPLIPMVRMLLNMRGNMQIETVLPEEKIANISPRPIAIFHCDKDHYVDVSHANRLIAKAKQPLEVWIAKCDRHELIWNQNRVEAEKRSVDFFRKYF</sequence>
<dbReference type="RefSeq" id="WP_108978012.1">
    <property type="nucleotide sequence ID" value="NZ_BFBB01000008.1"/>
</dbReference>
<dbReference type="PANTHER" id="PTHR43358">
    <property type="entry name" value="ALPHA/BETA-HYDROLASE"/>
    <property type="match status" value="1"/>
</dbReference>
<proteinExistence type="predicted"/>
<dbReference type="InterPro" id="IPR000073">
    <property type="entry name" value="AB_hydrolase_1"/>
</dbReference>
<accession>A0A2P2E4C9</accession>
<reference evidence="2 3" key="1">
    <citation type="submission" date="2018-02" db="EMBL/GenBank/DDBJ databases">
        <title>Novel Leptospira species isolated from soil and water in Japan.</title>
        <authorList>
            <person name="Nakao R."/>
            <person name="Masuzawa T."/>
        </authorList>
    </citation>
    <scope>NUCLEOTIDE SEQUENCE [LARGE SCALE GENOMIC DNA]</scope>
    <source>
        <strain evidence="2 3">YH101</strain>
    </source>
</reference>
<dbReference type="AlphaFoldDB" id="A0A2P2E4C9"/>
<keyword evidence="3" id="KW-1185">Reference proteome</keyword>
<dbReference type="GO" id="GO:0016787">
    <property type="term" value="F:hydrolase activity"/>
    <property type="evidence" value="ECO:0007669"/>
    <property type="project" value="UniProtKB-KW"/>
</dbReference>
<dbReference type="OrthoDB" id="9776685at2"/>
<gene>
    <name evidence="2" type="ORF">LPTSP4_32420</name>
</gene>
<name>A0A2P2E4C9_9LEPT</name>
<dbReference type="EMBL" id="BFBB01000008">
    <property type="protein sequence ID" value="GBF51704.1"/>
    <property type="molecule type" value="Genomic_DNA"/>
</dbReference>
<keyword evidence="2" id="KW-0378">Hydrolase</keyword>
<evidence type="ECO:0000313" key="2">
    <source>
        <dbReference type="EMBL" id="GBF51704.1"/>
    </source>
</evidence>
<dbReference type="Pfam" id="PF00561">
    <property type="entry name" value="Abhydrolase_1"/>
    <property type="match status" value="1"/>
</dbReference>
<dbReference type="InterPro" id="IPR052920">
    <property type="entry name" value="DNA-binding_regulatory"/>
</dbReference>
<dbReference type="Proteomes" id="UP000245133">
    <property type="component" value="Unassembled WGS sequence"/>
</dbReference>
<protein>
    <submittedName>
        <fullName evidence="2">Alpha/beta hydrolase family protein</fullName>
    </submittedName>
</protein>
<organism evidence="2 3">
    <name type="scientific">Leptospira ryugenii</name>
    <dbReference type="NCBI Taxonomy" id="1917863"/>
    <lineage>
        <taxon>Bacteria</taxon>
        <taxon>Pseudomonadati</taxon>
        <taxon>Spirochaetota</taxon>
        <taxon>Spirochaetia</taxon>
        <taxon>Leptospirales</taxon>
        <taxon>Leptospiraceae</taxon>
        <taxon>Leptospira</taxon>
    </lineage>
</organism>
<dbReference type="SUPFAM" id="SSF53474">
    <property type="entry name" value="alpha/beta-Hydrolases"/>
    <property type="match status" value="1"/>
</dbReference>
<dbReference type="PANTHER" id="PTHR43358:SF4">
    <property type="entry name" value="ALPHA_BETA HYDROLASE FOLD-1 DOMAIN-CONTAINING PROTEIN"/>
    <property type="match status" value="1"/>
</dbReference>
<feature type="domain" description="AB hydrolase-1" evidence="1">
    <location>
        <begin position="79"/>
        <end position="187"/>
    </location>
</feature>
<comment type="caution">
    <text evidence="2">The sequence shown here is derived from an EMBL/GenBank/DDBJ whole genome shotgun (WGS) entry which is preliminary data.</text>
</comment>
<dbReference type="Gene3D" id="3.40.50.1820">
    <property type="entry name" value="alpha/beta hydrolase"/>
    <property type="match status" value="1"/>
</dbReference>